<evidence type="ECO:0000313" key="2">
    <source>
        <dbReference type="Proteomes" id="UP000824120"/>
    </source>
</evidence>
<dbReference type="PANTHER" id="PTHR33180">
    <property type="entry name" value="PHOTOSYSTEM II CP43 REACTION CENTER PROTEIN"/>
    <property type="match status" value="1"/>
</dbReference>
<name>A0A9J5YWQ4_SOLCO</name>
<evidence type="ECO:0008006" key="3">
    <source>
        <dbReference type="Google" id="ProtNLM"/>
    </source>
</evidence>
<proteinExistence type="predicted"/>
<organism evidence="1 2">
    <name type="scientific">Solanum commersonii</name>
    <name type="common">Commerson's wild potato</name>
    <name type="synonym">Commerson's nightshade</name>
    <dbReference type="NCBI Taxonomy" id="4109"/>
    <lineage>
        <taxon>Eukaryota</taxon>
        <taxon>Viridiplantae</taxon>
        <taxon>Streptophyta</taxon>
        <taxon>Embryophyta</taxon>
        <taxon>Tracheophyta</taxon>
        <taxon>Spermatophyta</taxon>
        <taxon>Magnoliopsida</taxon>
        <taxon>eudicotyledons</taxon>
        <taxon>Gunneridae</taxon>
        <taxon>Pentapetalae</taxon>
        <taxon>asterids</taxon>
        <taxon>lamiids</taxon>
        <taxon>Solanales</taxon>
        <taxon>Solanaceae</taxon>
        <taxon>Solanoideae</taxon>
        <taxon>Solaneae</taxon>
        <taxon>Solanum</taxon>
    </lineage>
</organism>
<evidence type="ECO:0000313" key="1">
    <source>
        <dbReference type="EMBL" id="KAG5605155.1"/>
    </source>
</evidence>
<reference evidence="1 2" key="1">
    <citation type="submission" date="2020-09" db="EMBL/GenBank/DDBJ databases">
        <title>De no assembly of potato wild relative species, Solanum commersonii.</title>
        <authorList>
            <person name="Cho K."/>
        </authorList>
    </citation>
    <scope>NUCLEOTIDE SEQUENCE [LARGE SCALE GENOMIC DNA]</scope>
    <source>
        <strain evidence="1">LZ3.2</strain>
        <tissue evidence="1">Leaf</tissue>
    </source>
</reference>
<dbReference type="OrthoDB" id="1306244at2759"/>
<dbReference type="PANTHER" id="PTHR33180:SF31">
    <property type="entry name" value="POLYPROTEIN PROTEIN"/>
    <property type="match status" value="1"/>
</dbReference>
<dbReference type="Proteomes" id="UP000824120">
    <property type="component" value="Chromosome 5"/>
</dbReference>
<dbReference type="EMBL" id="JACXVP010000005">
    <property type="protein sequence ID" value="KAG5605155.1"/>
    <property type="molecule type" value="Genomic_DNA"/>
</dbReference>
<accession>A0A9J5YWQ4</accession>
<sequence>MARPKVADRDMPPHKRAKGIKFNEDVTASTARATKLPTTVLIINLCRWARVPKDEKKDMEVIPTSSTDIWRIEVEFLKDEAEKKKATPVDTSPVVDTNALPAEALFPTLEPRPLGTSSATAFVTSRSGTTIAAGRPPLTQAVLLRMGQLAHFADYRAARLKSSIAGMIQIALAYAVIPLSATIDSFTARIMVCKRGQGATKEVMALKDAIVALRRDVDQLKSMTCL</sequence>
<keyword evidence="2" id="KW-1185">Reference proteome</keyword>
<comment type="caution">
    <text evidence="1">The sequence shown here is derived from an EMBL/GenBank/DDBJ whole genome shotgun (WGS) entry which is preliminary data.</text>
</comment>
<dbReference type="AlphaFoldDB" id="A0A9J5YWQ4"/>
<gene>
    <name evidence="1" type="ORF">H5410_026647</name>
</gene>
<protein>
    <recommendedName>
        <fullName evidence="3">Polyprotein protein</fullName>
    </recommendedName>
</protein>